<feature type="non-terminal residue" evidence="2">
    <location>
        <position position="1"/>
    </location>
</feature>
<evidence type="ECO:0000313" key="3">
    <source>
        <dbReference type="Proteomes" id="UP001189429"/>
    </source>
</evidence>
<reference evidence="2" key="1">
    <citation type="submission" date="2023-10" db="EMBL/GenBank/DDBJ databases">
        <authorList>
            <person name="Chen Y."/>
            <person name="Shah S."/>
            <person name="Dougan E. K."/>
            <person name="Thang M."/>
            <person name="Chan C."/>
        </authorList>
    </citation>
    <scope>NUCLEOTIDE SEQUENCE [LARGE SCALE GENOMIC DNA]</scope>
</reference>
<feature type="compositionally biased region" description="Acidic residues" evidence="1">
    <location>
        <begin position="29"/>
        <end position="39"/>
    </location>
</feature>
<feature type="compositionally biased region" description="Pro residues" evidence="1">
    <location>
        <begin position="73"/>
        <end position="89"/>
    </location>
</feature>
<name>A0ABN9QUX0_9DINO</name>
<dbReference type="Proteomes" id="UP001189429">
    <property type="component" value="Unassembled WGS sequence"/>
</dbReference>
<proteinExistence type="predicted"/>
<keyword evidence="3" id="KW-1185">Reference proteome</keyword>
<accession>A0ABN9QUX0</accession>
<organism evidence="2 3">
    <name type="scientific">Prorocentrum cordatum</name>
    <dbReference type="NCBI Taxonomy" id="2364126"/>
    <lineage>
        <taxon>Eukaryota</taxon>
        <taxon>Sar</taxon>
        <taxon>Alveolata</taxon>
        <taxon>Dinophyceae</taxon>
        <taxon>Prorocentrales</taxon>
        <taxon>Prorocentraceae</taxon>
        <taxon>Prorocentrum</taxon>
    </lineage>
</organism>
<evidence type="ECO:0000313" key="2">
    <source>
        <dbReference type="EMBL" id="CAK0809027.1"/>
    </source>
</evidence>
<comment type="caution">
    <text evidence="2">The sequence shown here is derived from an EMBL/GenBank/DDBJ whole genome shotgun (WGS) entry which is preliminary data.</text>
</comment>
<gene>
    <name evidence="2" type="ORF">PCOR1329_LOCUS14400</name>
</gene>
<feature type="region of interest" description="Disordered" evidence="1">
    <location>
        <begin position="1"/>
        <end position="164"/>
    </location>
</feature>
<sequence length="164" mass="17208">RVLRRAHGCQGSRHPGRARSALAGRWEEGEREEEAAEEEAGGKGQPNSPSMAPCVLGDAAWTRSASVGRRLPEPPANAPPAPSTQPCPRPAVLRPAGARPAGARPLAGASPCLRRTRDLPLEAEAAARSSRGNIDGPNNPTKHGRELLGGHMPHANPTPTPQDF</sequence>
<dbReference type="EMBL" id="CAUYUJ010004305">
    <property type="protein sequence ID" value="CAK0809027.1"/>
    <property type="molecule type" value="Genomic_DNA"/>
</dbReference>
<feature type="compositionally biased region" description="Low complexity" evidence="1">
    <location>
        <begin position="90"/>
        <end position="109"/>
    </location>
</feature>
<protein>
    <submittedName>
        <fullName evidence="2">Uncharacterized protein</fullName>
    </submittedName>
</protein>
<feature type="compositionally biased region" description="Polar residues" evidence="1">
    <location>
        <begin position="130"/>
        <end position="141"/>
    </location>
</feature>
<evidence type="ECO:0000256" key="1">
    <source>
        <dbReference type="SAM" id="MobiDB-lite"/>
    </source>
</evidence>